<dbReference type="Proteomes" id="UP000323565">
    <property type="component" value="Chromosome"/>
</dbReference>
<feature type="chain" id="PRO_5045776404" evidence="1">
    <location>
        <begin position="38"/>
        <end position="219"/>
    </location>
</feature>
<accession>A0ABX5Z5F4</accession>
<evidence type="ECO:0000256" key="1">
    <source>
        <dbReference type="SAM" id="SignalP"/>
    </source>
</evidence>
<feature type="signal peptide" evidence="1">
    <location>
        <begin position="1"/>
        <end position="37"/>
    </location>
</feature>
<organism evidence="2 3">
    <name type="scientific">Dermacoccus abyssi</name>
    <dbReference type="NCBI Taxonomy" id="322596"/>
    <lineage>
        <taxon>Bacteria</taxon>
        <taxon>Bacillati</taxon>
        <taxon>Actinomycetota</taxon>
        <taxon>Actinomycetes</taxon>
        <taxon>Micrococcales</taxon>
        <taxon>Dermacoccaceae</taxon>
        <taxon>Dermacoccus</taxon>
    </lineage>
</organism>
<dbReference type="EMBL" id="CP043031">
    <property type="protein sequence ID" value="QEH92210.1"/>
    <property type="molecule type" value="Genomic_DNA"/>
</dbReference>
<proteinExistence type="predicted"/>
<reference evidence="2 3" key="1">
    <citation type="submission" date="2019-08" db="EMBL/GenBank/DDBJ databases">
        <title>Dermacoccus abyssi strain HZAU 226, whole genome Nanopore sequencing project.</title>
        <authorList>
            <person name="Guo A."/>
            <person name="Zhang X."/>
            <person name="Ruan Y."/>
            <person name="Liu W."/>
            <person name="Chen Q."/>
            <person name="Gu L."/>
        </authorList>
    </citation>
    <scope>NUCLEOTIDE SEQUENCE [LARGE SCALE GENOMIC DNA]</scope>
    <source>
        <strain evidence="2 3">HZAU 226</strain>
    </source>
</reference>
<sequence>MRRSTCTSVHGAARRTAAAATVAVAFAIIGAGATASAEPQVRHVTQHETIDLSNSSVYSDAPVPGSLTAGQFTVANESAYSLPKGYSVQVGWQVVKNLANEGGRKGYQSYVSTTATPSLASSSVKYAGATNASAGKNGVANVELTKTLAPGQGIYGTWSGAPISADGERSATMRYRVSVTAPSRTMTYTSRANTSAGELVEIEHVVTIKGGTFTYDADL</sequence>
<name>A0ABX5Z5F4_9MICO</name>
<protein>
    <submittedName>
        <fullName evidence="2">Uncharacterized protein</fullName>
    </submittedName>
</protein>
<evidence type="ECO:0000313" key="3">
    <source>
        <dbReference type="Proteomes" id="UP000323565"/>
    </source>
</evidence>
<keyword evidence="1" id="KW-0732">Signal</keyword>
<keyword evidence="3" id="KW-1185">Reference proteome</keyword>
<evidence type="ECO:0000313" key="2">
    <source>
        <dbReference type="EMBL" id="QEH92210.1"/>
    </source>
</evidence>
<gene>
    <name evidence="2" type="ORF">FV141_00650</name>
</gene>